<feature type="domain" description="FAD-binding FR-type" evidence="12">
    <location>
        <begin position="210"/>
        <end position="453"/>
    </location>
</feature>
<evidence type="ECO:0000313" key="13">
    <source>
        <dbReference type="EMBL" id="CAE0143087.1"/>
    </source>
</evidence>
<evidence type="ECO:0000256" key="7">
    <source>
        <dbReference type="ARBA" id="ARBA00022827"/>
    </source>
</evidence>
<keyword evidence="7 10" id="KW-0274">FAD</keyword>
<keyword evidence="9 10" id="KW-0560">Oxidoreductase</keyword>
<organism evidence="13">
    <name type="scientific">Haptolina ericina</name>
    <dbReference type="NCBI Taxonomy" id="156174"/>
    <lineage>
        <taxon>Eukaryota</taxon>
        <taxon>Haptista</taxon>
        <taxon>Haptophyta</taxon>
        <taxon>Prymnesiophyceae</taxon>
        <taxon>Prymnesiales</taxon>
        <taxon>Prymnesiaceae</taxon>
        <taxon>Haptolina</taxon>
    </lineage>
</organism>
<dbReference type="PRINTS" id="PR00369">
    <property type="entry name" value="FLAVODOXIN"/>
</dbReference>
<dbReference type="SUPFAM" id="SSF52343">
    <property type="entry name" value="Ferredoxin reductase-like, C-terminal NADP-linked domain"/>
    <property type="match status" value="1"/>
</dbReference>
<dbReference type="Pfam" id="PF00258">
    <property type="entry name" value="Flavodoxin_1"/>
    <property type="match status" value="1"/>
</dbReference>
<dbReference type="Gene3D" id="3.40.50.80">
    <property type="entry name" value="Nucleotide-binding domain of ferredoxin-NADP reductase (FNR) module"/>
    <property type="match status" value="1"/>
</dbReference>
<feature type="domain" description="Flavodoxin-like" evidence="11">
    <location>
        <begin position="6"/>
        <end position="150"/>
    </location>
</feature>
<evidence type="ECO:0000256" key="1">
    <source>
        <dbReference type="ARBA" id="ARBA00001917"/>
    </source>
</evidence>
<dbReference type="InterPro" id="IPR003097">
    <property type="entry name" value="CysJ-like_FAD-binding"/>
</dbReference>
<dbReference type="InterPro" id="IPR001709">
    <property type="entry name" value="Flavoprot_Pyr_Nucl_cyt_Rdtase"/>
</dbReference>
<comment type="subcellular location">
    <subcellularLocation>
        <location evidence="3 10">Cytoplasm</location>
    </subcellularLocation>
</comment>
<protein>
    <recommendedName>
        <fullName evidence="10">NADPH-dependent diflavin oxidoreductase 1</fullName>
        <ecNumber evidence="10">1.18.1.-</ecNumber>
    </recommendedName>
    <alternativeName>
        <fullName evidence="10">NADPH-dependent FMN and FAD-containing oxidoreductase</fullName>
    </alternativeName>
</protein>
<dbReference type="Gene3D" id="3.40.50.360">
    <property type="match status" value="1"/>
</dbReference>
<feature type="binding site" evidence="10">
    <location>
        <position position="132"/>
    </location>
    <ligand>
        <name>FMN</name>
        <dbReference type="ChEBI" id="CHEBI:58210"/>
    </ligand>
</feature>
<dbReference type="GO" id="GO:0005829">
    <property type="term" value="C:cytosol"/>
    <property type="evidence" value="ECO:0007669"/>
    <property type="project" value="TreeGrafter"/>
</dbReference>
<dbReference type="Gene3D" id="1.20.990.10">
    <property type="entry name" value="NADPH-cytochrome p450 Reductase, Chain A, domain 3"/>
    <property type="match status" value="1"/>
</dbReference>
<dbReference type="InterPro" id="IPR008254">
    <property type="entry name" value="Flavodoxin/NO_synth"/>
</dbReference>
<comment type="catalytic activity">
    <reaction evidence="10">
        <text>2 oxidized [2Fe-2S]-[protein] + NADPH = 2 reduced [2Fe-2S]-[protein] + NADP(+) + H(+)</text>
        <dbReference type="Rhea" id="RHEA:67716"/>
        <dbReference type="Rhea" id="RHEA-COMP:17327"/>
        <dbReference type="Rhea" id="RHEA-COMP:17328"/>
        <dbReference type="ChEBI" id="CHEBI:15378"/>
        <dbReference type="ChEBI" id="CHEBI:33737"/>
        <dbReference type="ChEBI" id="CHEBI:33738"/>
        <dbReference type="ChEBI" id="CHEBI:57783"/>
        <dbReference type="ChEBI" id="CHEBI:58349"/>
    </reaction>
</comment>
<dbReference type="EMBL" id="HBHX01062675">
    <property type="protein sequence ID" value="CAE0143087.1"/>
    <property type="molecule type" value="Transcribed_RNA"/>
</dbReference>
<proteinExistence type="inferred from homology"/>
<keyword evidence="5 10" id="KW-0285">Flavoprotein</keyword>
<dbReference type="Gene3D" id="2.40.30.10">
    <property type="entry name" value="Translation factors"/>
    <property type="match status" value="1"/>
</dbReference>
<dbReference type="PANTHER" id="PTHR19384:SF10">
    <property type="entry name" value="NADPH-DEPENDENT DIFLAVIN OXIDOREDUCTASE 1"/>
    <property type="match status" value="1"/>
</dbReference>
<dbReference type="FunFam" id="3.40.50.360:FF:000015">
    <property type="entry name" value="NADPH-dependent diflavin oxidoreductase 1"/>
    <property type="match status" value="1"/>
</dbReference>
<evidence type="ECO:0000256" key="6">
    <source>
        <dbReference type="ARBA" id="ARBA00022643"/>
    </source>
</evidence>
<dbReference type="AlphaFoldDB" id="A0A7S3BRL8"/>
<feature type="binding site" evidence="10">
    <location>
        <begin position="59"/>
        <end position="62"/>
    </location>
    <ligand>
        <name>FMN</name>
        <dbReference type="ChEBI" id="CHEBI:58210"/>
    </ligand>
</feature>
<feature type="binding site" evidence="10">
    <location>
        <begin position="529"/>
        <end position="530"/>
    </location>
    <ligand>
        <name>NADP(+)</name>
        <dbReference type="ChEBI" id="CHEBI:58349"/>
    </ligand>
</feature>
<dbReference type="PROSITE" id="PS51384">
    <property type="entry name" value="FAD_FR"/>
    <property type="match status" value="1"/>
</dbReference>
<evidence type="ECO:0000256" key="2">
    <source>
        <dbReference type="ARBA" id="ARBA00001974"/>
    </source>
</evidence>
<dbReference type="InterPro" id="IPR017927">
    <property type="entry name" value="FAD-bd_FR_type"/>
</dbReference>
<gene>
    <name evidence="13" type="ORF">HERI1096_LOCUS34661</name>
</gene>
<dbReference type="SUPFAM" id="SSF63380">
    <property type="entry name" value="Riboflavin synthase domain-like"/>
    <property type="match status" value="1"/>
</dbReference>
<evidence type="ECO:0000256" key="8">
    <source>
        <dbReference type="ARBA" id="ARBA00022857"/>
    </source>
</evidence>
<evidence type="ECO:0000256" key="4">
    <source>
        <dbReference type="ARBA" id="ARBA00022490"/>
    </source>
</evidence>
<dbReference type="GO" id="GO:0016651">
    <property type="term" value="F:oxidoreductase activity, acting on NAD(P)H"/>
    <property type="evidence" value="ECO:0007669"/>
    <property type="project" value="UniProtKB-UniRule"/>
</dbReference>
<dbReference type="FunFam" id="3.40.50.80:FF:000032">
    <property type="entry name" value="NADPH-dependent diflavin oxidoreductase 1"/>
    <property type="match status" value="1"/>
</dbReference>
<dbReference type="EC" id="1.18.1.-" evidence="10"/>
<sequence>MSDRRILVLFGSQTGCAEEVALQIVQDAARRGLEVRCMAMEDYELTHLPSERCVVCVASTTGEGEVPDNMRSFWRFLLRKDLPPGSLSNLMHACFGLGDSSYPKFNYAAKRLHRRLEHLGSTALLPLGLGDDMDSLGVDQALSPWLVSLWAKVDILMPLPSPEALVPENECPASRYTVTEVYEGAMPPADISLRPPHERTSRSSLVPNRERPFAAHVLANVRITARQSTRDVRHIVLGVAGSGLRYAPGDAVAVQPRNPEQRTMSVLAQLGLRPAAWILIKPAVAHAPSFPVASCTIQELFTQHLDLFGVPRRSFFRMLAHFATLPAQRERLQEFGDVKGAEDLLDYCTRPRRTFAEVLAEFSSARPPLEYYLDLIPKLRQRYFSIASSPLLHPDQIHVCVAVVRYQTHLKEPRFGVCSTFLADLPANAAHDASASSEVRVPVWIRRGCLTMPSDPEAQMLMVGLGTGVAPFRSFVQTRQCMQPSAGCSPGHTVLYFGCRHKQEDFLYSNEWEVHLHDKDLQELHVAFSRDQERKVYVQHLMEVQRAKLWDTLSKPNSYIFIAGPSNQAPKAIRRVLKEVAITEGQLTAEHADILLKRLEAEHRFQCETW</sequence>
<dbReference type="PANTHER" id="PTHR19384">
    <property type="entry name" value="NITRIC OXIDE SYNTHASE-RELATED"/>
    <property type="match status" value="1"/>
</dbReference>
<evidence type="ECO:0000259" key="11">
    <source>
        <dbReference type="PROSITE" id="PS50902"/>
    </source>
</evidence>
<keyword evidence="6 10" id="KW-0288">FMN</keyword>
<evidence type="ECO:0000256" key="9">
    <source>
        <dbReference type="ARBA" id="ARBA00023002"/>
    </source>
</evidence>
<evidence type="ECO:0000256" key="5">
    <source>
        <dbReference type="ARBA" id="ARBA00022630"/>
    </source>
</evidence>
<feature type="binding site" evidence="10">
    <location>
        <position position="610"/>
    </location>
    <ligand>
        <name>FAD</name>
        <dbReference type="ChEBI" id="CHEBI:57692"/>
    </ligand>
</feature>
<accession>A0A7S3BRL8</accession>
<comment type="similarity">
    <text evidence="10">In the N-terminal section; belongs to the flavodoxin family.</text>
</comment>
<reference evidence="13" key="1">
    <citation type="submission" date="2021-01" db="EMBL/GenBank/DDBJ databases">
        <authorList>
            <person name="Corre E."/>
            <person name="Pelletier E."/>
            <person name="Niang G."/>
            <person name="Scheremetjew M."/>
            <person name="Finn R."/>
            <person name="Kale V."/>
            <person name="Holt S."/>
            <person name="Cochrane G."/>
            <person name="Meng A."/>
            <person name="Brown T."/>
            <person name="Cohen L."/>
        </authorList>
    </citation>
    <scope>NUCLEOTIDE SEQUENCE</scope>
    <source>
        <strain evidence="13">CCMP281</strain>
    </source>
</reference>
<dbReference type="InterPro" id="IPR023173">
    <property type="entry name" value="NADPH_Cyt_P450_Rdtase_alpha"/>
</dbReference>
<comment type="caution">
    <text evidence="10">Lacks conserved residue(s) required for the propagation of feature annotation.</text>
</comment>
<dbReference type="SUPFAM" id="SSF52218">
    <property type="entry name" value="Flavoproteins"/>
    <property type="match status" value="1"/>
</dbReference>
<evidence type="ECO:0000256" key="3">
    <source>
        <dbReference type="ARBA" id="ARBA00004496"/>
    </source>
</evidence>
<evidence type="ECO:0000259" key="12">
    <source>
        <dbReference type="PROSITE" id="PS51384"/>
    </source>
</evidence>
<feature type="binding site" evidence="10">
    <location>
        <begin position="416"/>
        <end position="419"/>
    </location>
    <ligand>
        <name>FAD</name>
        <dbReference type="ChEBI" id="CHEBI:57692"/>
    </ligand>
</feature>
<dbReference type="InterPro" id="IPR017938">
    <property type="entry name" value="Riboflavin_synthase-like_b-brl"/>
</dbReference>
<feature type="binding site" evidence="10">
    <location>
        <position position="352"/>
    </location>
    <ligand>
        <name>FAD</name>
        <dbReference type="ChEBI" id="CHEBI:57692"/>
    </ligand>
</feature>
<feature type="binding site" evidence="10">
    <location>
        <begin position="97"/>
        <end position="106"/>
    </location>
    <ligand>
        <name>FMN</name>
        <dbReference type="ChEBI" id="CHEBI:58210"/>
    </ligand>
</feature>
<dbReference type="InterPro" id="IPR029039">
    <property type="entry name" value="Flavoprotein-like_sf"/>
</dbReference>
<dbReference type="InterPro" id="IPR039261">
    <property type="entry name" value="FNR_nucleotide-bd"/>
</dbReference>
<keyword evidence="8 10" id="KW-0521">NADP</keyword>
<dbReference type="GO" id="GO:0050661">
    <property type="term" value="F:NADP binding"/>
    <property type="evidence" value="ECO:0007669"/>
    <property type="project" value="UniProtKB-UniRule"/>
</dbReference>
<evidence type="ECO:0000256" key="10">
    <source>
        <dbReference type="HAMAP-Rule" id="MF_03178"/>
    </source>
</evidence>
<comment type="cofactor">
    <cofactor evidence="1 10">
        <name>FMN</name>
        <dbReference type="ChEBI" id="CHEBI:58210"/>
    </cofactor>
</comment>
<dbReference type="GO" id="GO:0160246">
    <property type="term" value="F:NADPH-iron-sulfur [2Fe-2S] protein oxidoreductase activity"/>
    <property type="evidence" value="ECO:0007669"/>
    <property type="project" value="InterPro"/>
</dbReference>
<comment type="similarity">
    <text evidence="10">Belongs to the NADPH-dependent diflavin oxidoreductase NDOR1 family.</text>
</comment>
<feature type="binding site" evidence="10">
    <location>
        <begin position="382"/>
        <end position="385"/>
    </location>
    <ligand>
        <name>FAD</name>
        <dbReference type="ChEBI" id="CHEBI:57692"/>
    </ligand>
</feature>
<dbReference type="PRINTS" id="PR00371">
    <property type="entry name" value="FPNCR"/>
</dbReference>
<comment type="similarity">
    <text evidence="10">In the C-terminal section; belongs to the flavoprotein pyridine nucleotide cytochrome reductase family.</text>
</comment>
<feature type="binding site" evidence="10">
    <location>
        <position position="467"/>
    </location>
    <ligand>
        <name>NADP(+)</name>
        <dbReference type="ChEBI" id="CHEBI:58349"/>
    </ligand>
</feature>
<keyword evidence="4 10" id="KW-0963">Cytoplasm</keyword>
<dbReference type="InterPro" id="IPR028879">
    <property type="entry name" value="NDOR1"/>
</dbReference>
<dbReference type="InterPro" id="IPR001433">
    <property type="entry name" value="OxRdtase_FAD/NAD-bd"/>
</dbReference>
<dbReference type="GO" id="GO:0016226">
    <property type="term" value="P:iron-sulfur cluster assembly"/>
    <property type="evidence" value="ECO:0007669"/>
    <property type="project" value="UniProtKB-UniRule"/>
</dbReference>
<feature type="binding site" evidence="10">
    <location>
        <begin position="535"/>
        <end position="539"/>
    </location>
    <ligand>
        <name>NADP(+)</name>
        <dbReference type="ChEBI" id="CHEBI:58349"/>
    </ligand>
</feature>
<dbReference type="InterPro" id="IPR001094">
    <property type="entry name" value="Flavdoxin-like"/>
</dbReference>
<dbReference type="Pfam" id="PF00175">
    <property type="entry name" value="NAD_binding_1"/>
    <property type="match status" value="1"/>
</dbReference>
<comment type="cofactor">
    <cofactor evidence="2 10">
        <name>FAD</name>
        <dbReference type="ChEBI" id="CHEBI:57692"/>
    </cofactor>
</comment>
<dbReference type="GO" id="GO:0005634">
    <property type="term" value="C:nucleus"/>
    <property type="evidence" value="ECO:0007669"/>
    <property type="project" value="UniProtKB-ARBA"/>
</dbReference>
<name>A0A7S3BRL8_9EUKA</name>
<dbReference type="GO" id="GO:0050660">
    <property type="term" value="F:flavin adenine dinucleotide binding"/>
    <property type="evidence" value="ECO:0007669"/>
    <property type="project" value="UniProtKB-UniRule"/>
</dbReference>
<dbReference type="GO" id="GO:0010181">
    <property type="term" value="F:FMN binding"/>
    <property type="evidence" value="ECO:0007669"/>
    <property type="project" value="UniProtKB-UniRule"/>
</dbReference>
<dbReference type="Pfam" id="PF00667">
    <property type="entry name" value="FAD_binding_1"/>
    <property type="match status" value="1"/>
</dbReference>
<comment type="function">
    <text evidence="10">NADPH-dependent reductase which is a central component of the cytosolic iron-sulfur (Fe-S) protein assembly (CIA) machinery. Transfers electrons from NADPH via its FAD and FMN prosthetic groups to the [2Fe-2S] cluster of the anamorsin/DRE2 homolog, another key component of the CIA machinery. In turn, this reduced cluster provides electrons for assembly of cytosolic iron-sulfur cluster proteins.</text>
</comment>
<dbReference type="PROSITE" id="PS50902">
    <property type="entry name" value="FLAVODOXIN_LIKE"/>
    <property type="match status" value="1"/>
</dbReference>
<dbReference type="HAMAP" id="MF_03178">
    <property type="entry name" value="NDOR1"/>
    <property type="match status" value="1"/>
</dbReference>